<dbReference type="EMBL" id="BSOJ01000006">
    <property type="protein sequence ID" value="GLR25493.1"/>
    <property type="molecule type" value="Genomic_DNA"/>
</dbReference>
<keyword evidence="1" id="KW-1133">Transmembrane helix</keyword>
<dbReference type="Gene3D" id="3.40.720.10">
    <property type="entry name" value="Alkaline Phosphatase, subunit A"/>
    <property type="match status" value="1"/>
</dbReference>
<keyword evidence="1" id="KW-0472">Membrane</keyword>
<dbReference type="Pfam" id="PF11658">
    <property type="entry name" value="CBP_BcsG"/>
    <property type="match status" value="1"/>
</dbReference>
<protein>
    <submittedName>
        <fullName evidence="2">Membrane protein</fullName>
    </submittedName>
</protein>
<gene>
    <name evidence="2" type="ORF">GCM10007875_05810</name>
</gene>
<keyword evidence="1" id="KW-0812">Transmembrane</keyword>
<feature type="transmembrane region" description="Helical" evidence="1">
    <location>
        <begin position="94"/>
        <end position="114"/>
    </location>
</feature>
<keyword evidence="3" id="KW-1185">Reference proteome</keyword>
<dbReference type="RefSeq" id="WP_284279847.1">
    <property type="nucleotide sequence ID" value="NZ_BSOJ01000006.1"/>
</dbReference>
<evidence type="ECO:0000256" key="1">
    <source>
        <dbReference type="SAM" id="Phobius"/>
    </source>
</evidence>
<name>A0ABQ5YLP8_9BURK</name>
<sequence>MLFWNLYFLVKIGLQLGGKLQMSPWLNLLLFVALLAFQWMPIRRAGLKVALSLLIFLPLAFVLALHEFGLVLSTQLFDEILALRNFSGDYLLELVQRSISPTLLWGVAIGLLALRVLYRYLRITSWVGGTLALVCIGLLLPGKSQNQAPLQAAHYTPVRDGALAAEQIALGPQDFAKLQKARNLLDGQGAPGSESTDSPQSILTLFFQEQKAIALNHFTRGIGQPDFDLVFLHICSLAWSDLRFAKQTQHPLLKQANFVFTHFNSATSYSGPAALRLLRSSCGQPEHNALYQRADPSCLLFNQLNQAGYKIEVGLNHNGSFDNFKTEVLDNIGAPYTQPIQYNQVALGTVAFDGSPVARDGDYLKAWWKQRMAKDAGPVALYYNTITMHDGNQLPNHRMSSVQSYPIRLSGLLDDIESVIALIRQSGKRALVVVIPEHGAGMTGEYGQLVGLRELPTPAITEVPVLGYWIDPQATEQSTNSAPIEIKQPTSYFQLTRLIDNWMTLSPTDQDKNNWAQVAAGLKTTRFVAQQGDITILEKQNQFLIHTPGEPWKPLGAAK</sequence>
<organism evidence="2 3">
    <name type="scientific">Limnobacter litoralis</name>
    <dbReference type="NCBI Taxonomy" id="481366"/>
    <lineage>
        <taxon>Bacteria</taxon>
        <taxon>Pseudomonadati</taxon>
        <taxon>Pseudomonadota</taxon>
        <taxon>Betaproteobacteria</taxon>
        <taxon>Burkholderiales</taxon>
        <taxon>Burkholderiaceae</taxon>
        <taxon>Limnobacter</taxon>
    </lineage>
</organism>
<comment type="caution">
    <text evidence="2">The sequence shown here is derived from an EMBL/GenBank/DDBJ whole genome shotgun (WGS) entry which is preliminary data.</text>
</comment>
<evidence type="ECO:0000313" key="3">
    <source>
        <dbReference type="Proteomes" id="UP001156664"/>
    </source>
</evidence>
<feature type="transmembrane region" description="Helical" evidence="1">
    <location>
        <begin position="20"/>
        <end position="37"/>
    </location>
</feature>
<reference evidence="3" key="1">
    <citation type="journal article" date="2019" name="Int. J. Syst. Evol. Microbiol.">
        <title>The Global Catalogue of Microorganisms (GCM) 10K type strain sequencing project: providing services to taxonomists for standard genome sequencing and annotation.</title>
        <authorList>
            <consortium name="The Broad Institute Genomics Platform"/>
            <consortium name="The Broad Institute Genome Sequencing Center for Infectious Disease"/>
            <person name="Wu L."/>
            <person name="Ma J."/>
        </authorList>
    </citation>
    <scope>NUCLEOTIDE SEQUENCE [LARGE SCALE GENOMIC DNA]</scope>
    <source>
        <strain evidence="3">NBRC 105857</strain>
    </source>
</reference>
<proteinExistence type="predicted"/>
<dbReference type="InterPro" id="IPR017744">
    <property type="entry name" value="BcsG"/>
</dbReference>
<dbReference type="NCBIfam" id="TIGR03368">
    <property type="entry name" value="cellulose_yhjU"/>
    <property type="match status" value="1"/>
</dbReference>
<dbReference type="Proteomes" id="UP001156664">
    <property type="component" value="Unassembled WGS sequence"/>
</dbReference>
<dbReference type="InterPro" id="IPR017850">
    <property type="entry name" value="Alkaline_phosphatase_core_sf"/>
</dbReference>
<evidence type="ECO:0000313" key="2">
    <source>
        <dbReference type="EMBL" id="GLR25493.1"/>
    </source>
</evidence>
<accession>A0ABQ5YLP8</accession>
<feature type="transmembrane region" description="Helical" evidence="1">
    <location>
        <begin position="49"/>
        <end position="74"/>
    </location>
</feature>
<feature type="transmembrane region" description="Helical" evidence="1">
    <location>
        <begin position="121"/>
        <end position="140"/>
    </location>
</feature>